<evidence type="ECO:0000313" key="2">
    <source>
        <dbReference type="Proteomes" id="UP000654075"/>
    </source>
</evidence>
<comment type="caution">
    <text evidence="1">The sequence shown here is derived from an EMBL/GenBank/DDBJ whole genome shotgun (WGS) entry which is preliminary data.</text>
</comment>
<dbReference type="EMBL" id="CAJNNV010003618">
    <property type="protein sequence ID" value="CAE8589321.1"/>
    <property type="molecule type" value="Genomic_DNA"/>
</dbReference>
<accession>A0A813DN66</accession>
<protein>
    <submittedName>
        <fullName evidence="1">Uncharacterized protein</fullName>
    </submittedName>
</protein>
<dbReference type="Proteomes" id="UP000654075">
    <property type="component" value="Unassembled WGS sequence"/>
</dbReference>
<gene>
    <name evidence="1" type="ORF">PGLA1383_LOCUS8088</name>
</gene>
<keyword evidence="2" id="KW-1185">Reference proteome</keyword>
<reference evidence="1" key="1">
    <citation type="submission" date="2021-02" db="EMBL/GenBank/DDBJ databases">
        <authorList>
            <person name="Dougan E. K."/>
            <person name="Rhodes N."/>
            <person name="Thang M."/>
            <person name="Chan C."/>
        </authorList>
    </citation>
    <scope>NUCLEOTIDE SEQUENCE</scope>
</reference>
<dbReference type="AlphaFoldDB" id="A0A813DN66"/>
<organism evidence="1 2">
    <name type="scientific">Polarella glacialis</name>
    <name type="common">Dinoflagellate</name>
    <dbReference type="NCBI Taxonomy" id="89957"/>
    <lineage>
        <taxon>Eukaryota</taxon>
        <taxon>Sar</taxon>
        <taxon>Alveolata</taxon>
        <taxon>Dinophyceae</taxon>
        <taxon>Suessiales</taxon>
        <taxon>Suessiaceae</taxon>
        <taxon>Polarella</taxon>
    </lineage>
</organism>
<proteinExistence type="predicted"/>
<evidence type="ECO:0000313" key="1">
    <source>
        <dbReference type="EMBL" id="CAE8589321.1"/>
    </source>
</evidence>
<name>A0A813DN66_POLGL</name>
<sequence>MEGTGTSGTMTGLDFTCRDVTYQMPGGDTCKCKYRVAWDFWGASRSFSEECSPKQCYKFVDYPGVPWGNAQALEDFGDPFKGGGKLAKYSVQAEALGSV</sequence>